<evidence type="ECO:0000313" key="2">
    <source>
        <dbReference type="EMBL" id="KAF1913276.1"/>
    </source>
</evidence>
<proteinExistence type="predicted"/>
<sequence>MQYIRSFQFTGSSSSSRPASPPNRLGRFQCSPLKGSTFLALIAPYEPNITERLLCALPSIRPVKARWYYSIPTAHLRLFPHVPLAPCTAVARQSIRGRKAFAPLPRLWDGSGHPELEMTGWRTSMRAMYRPGFGLEVLRTLSCIYLAASTCPFKAIAPPRAFLPFLIL</sequence>
<protein>
    <submittedName>
        <fullName evidence="2">Uncharacterized protein</fullName>
    </submittedName>
</protein>
<feature type="compositionally biased region" description="Polar residues" evidence="1">
    <location>
        <begin position="1"/>
        <end position="11"/>
    </location>
</feature>
<organism evidence="2 3">
    <name type="scientific">Ampelomyces quisqualis</name>
    <name type="common">Powdery mildew agent</name>
    <dbReference type="NCBI Taxonomy" id="50730"/>
    <lineage>
        <taxon>Eukaryota</taxon>
        <taxon>Fungi</taxon>
        <taxon>Dikarya</taxon>
        <taxon>Ascomycota</taxon>
        <taxon>Pezizomycotina</taxon>
        <taxon>Dothideomycetes</taxon>
        <taxon>Pleosporomycetidae</taxon>
        <taxon>Pleosporales</taxon>
        <taxon>Pleosporineae</taxon>
        <taxon>Phaeosphaeriaceae</taxon>
        <taxon>Ampelomyces</taxon>
    </lineage>
</organism>
<keyword evidence="3" id="KW-1185">Reference proteome</keyword>
<dbReference type="EMBL" id="ML979139">
    <property type="protein sequence ID" value="KAF1913276.1"/>
    <property type="molecule type" value="Genomic_DNA"/>
</dbReference>
<evidence type="ECO:0000313" key="3">
    <source>
        <dbReference type="Proteomes" id="UP000800096"/>
    </source>
</evidence>
<feature type="region of interest" description="Disordered" evidence="1">
    <location>
        <begin position="1"/>
        <end position="25"/>
    </location>
</feature>
<dbReference type="AlphaFoldDB" id="A0A6A5QEM5"/>
<evidence type="ECO:0000256" key="1">
    <source>
        <dbReference type="SAM" id="MobiDB-lite"/>
    </source>
</evidence>
<dbReference type="Proteomes" id="UP000800096">
    <property type="component" value="Unassembled WGS sequence"/>
</dbReference>
<name>A0A6A5QEM5_AMPQU</name>
<accession>A0A6A5QEM5</accession>
<reference evidence="2" key="1">
    <citation type="journal article" date="2020" name="Stud. Mycol.">
        <title>101 Dothideomycetes genomes: a test case for predicting lifestyles and emergence of pathogens.</title>
        <authorList>
            <person name="Haridas S."/>
            <person name="Albert R."/>
            <person name="Binder M."/>
            <person name="Bloem J."/>
            <person name="Labutti K."/>
            <person name="Salamov A."/>
            <person name="Andreopoulos B."/>
            <person name="Baker S."/>
            <person name="Barry K."/>
            <person name="Bills G."/>
            <person name="Bluhm B."/>
            <person name="Cannon C."/>
            <person name="Castanera R."/>
            <person name="Culley D."/>
            <person name="Daum C."/>
            <person name="Ezra D."/>
            <person name="Gonzalez J."/>
            <person name="Henrissat B."/>
            <person name="Kuo A."/>
            <person name="Liang C."/>
            <person name="Lipzen A."/>
            <person name="Lutzoni F."/>
            <person name="Magnuson J."/>
            <person name="Mondo S."/>
            <person name="Nolan M."/>
            <person name="Ohm R."/>
            <person name="Pangilinan J."/>
            <person name="Park H.-J."/>
            <person name="Ramirez L."/>
            <person name="Alfaro M."/>
            <person name="Sun H."/>
            <person name="Tritt A."/>
            <person name="Yoshinaga Y."/>
            <person name="Zwiers L.-H."/>
            <person name="Turgeon B."/>
            <person name="Goodwin S."/>
            <person name="Spatafora J."/>
            <person name="Crous P."/>
            <person name="Grigoriev I."/>
        </authorList>
    </citation>
    <scope>NUCLEOTIDE SEQUENCE</scope>
    <source>
        <strain evidence="2">HMLAC05119</strain>
    </source>
</reference>
<gene>
    <name evidence="2" type="ORF">BDU57DRAFT_522080</name>
</gene>